<keyword evidence="2" id="KW-1133">Transmembrane helix</keyword>
<dbReference type="SUPFAM" id="SSF52540">
    <property type="entry name" value="P-loop containing nucleoside triphosphate hydrolases"/>
    <property type="match status" value="1"/>
</dbReference>
<feature type="compositionally biased region" description="Low complexity" evidence="1">
    <location>
        <begin position="638"/>
        <end position="651"/>
    </location>
</feature>
<feature type="compositionally biased region" description="Gly residues" evidence="1">
    <location>
        <begin position="920"/>
        <end position="934"/>
    </location>
</feature>
<dbReference type="EMBL" id="JACJII010000001">
    <property type="protein sequence ID" value="MBA9003788.1"/>
    <property type="molecule type" value="Genomic_DNA"/>
</dbReference>
<evidence type="ECO:0000256" key="1">
    <source>
        <dbReference type="SAM" id="MobiDB-lite"/>
    </source>
</evidence>
<dbReference type="GO" id="GO:0016887">
    <property type="term" value="F:ATP hydrolysis activity"/>
    <property type="evidence" value="ECO:0007669"/>
    <property type="project" value="TreeGrafter"/>
</dbReference>
<feature type="compositionally biased region" description="Basic and acidic residues" evidence="1">
    <location>
        <begin position="710"/>
        <end position="721"/>
    </location>
</feature>
<feature type="compositionally biased region" description="Basic residues" evidence="1">
    <location>
        <begin position="148"/>
        <end position="157"/>
    </location>
</feature>
<feature type="compositionally biased region" description="Low complexity" evidence="1">
    <location>
        <begin position="518"/>
        <end position="533"/>
    </location>
</feature>
<accession>A0A7W3MXP7</accession>
<feature type="compositionally biased region" description="Gly residues" evidence="1">
    <location>
        <begin position="1048"/>
        <end position="1057"/>
    </location>
</feature>
<dbReference type="InterPro" id="IPR027417">
    <property type="entry name" value="P-loop_NTPase"/>
</dbReference>
<feature type="compositionally biased region" description="Basic and acidic residues" evidence="1">
    <location>
        <begin position="204"/>
        <end position="213"/>
    </location>
</feature>
<feature type="transmembrane region" description="Helical" evidence="2">
    <location>
        <begin position="30"/>
        <end position="52"/>
    </location>
</feature>
<proteinExistence type="predicted"/>
<feature type="compositionally biased region" description="Gly residues" evidence="1">
    <location>
        <begin position="953"/>
        <end position="962"/>
    </location>
</feature>
<feature type="compositionally biased region" description="Low complexity" evidence="1">
    <location>
        <begin position="223"/>
        <end position="232"/>
    </location>
</feature>
<dbReference type="InterPro" id="IPR025608">
    <property type="entry name" value="TcpE"/>
</dbReference>
<feature type="compositionally biased region" description="Low complexity" evidence="1">
    <location>
        <begin position="725"/>
        <end position="739"/>
    </location>
</feature>
<feature type="compositionally biased region" description="Basic and acidic residues" evidence="1">
    <location>
        <begin position="842"/>
        <end position="851"/>
    </location>
</feature>
<feature type="compositionally biased region" description="Pro residues" evidence="1">
    <location>
        <begin position="278"/>
        <end position="287"/>
    </location>
</feature>
<feature type="compositionally biased region" description="Low complexity" evidence="1">
    <location>
        <begin position="885"/>
        <end position="898"/>
    </location>
</feature>
<dbReference type="PANTHER" id="PTHR43384:SF14">
    <property type="entry name" value="ESX-1 SECRETION-ASSOCIATED PROTEIN ESPI"/>
    <property type="match status" value="1"/>
</dbReference>
<gene>
    <name evidence="3" type="ORF">HNR21_002670</name>
</gene>
<evidence type="ECO:0000256" key="2">
    <source>
        <dbReference type="SAM" id="Phobius"/>
    </source>
</evidence>
<dbReference type="GO" id="GO:0005829">
    <property type="term" value="C:cytosol"/>
    <property type="evidence" value="ECO:0007669"/>
    <property type="project" value="TreeGrafter"/>
</dbReference>
<feature type="compositionally biased region" description="Low complexity" evidence="1">
    <location>
        <begin position="453"/>
        <end position="464"/>
    </location>
</feature>
<dbReference type="RefSeq" id="WP_182705456.1">
    <property type="nucleotide sequence ID" value="NZ_JACJII010000001.1"/>
</dbReference>
<comment type="caution">
    <text evidence="3">The sequence shown here is derived from an EMBL/GenBank/DDBJ whole genome shotgun (WGS) entry which is preliminary data.</text>
</comment>
<dbReference type="Gene3D" id="3.40.50.300">
    <property type="entry name" value="P-loop containing nucleotide triphosphate hydrolases"/>
    <property type="match status" value="1"/>
</dbReference>
<keyword evidence="3" id="KW-0969">Cilium</keyword>
<keyword evidence="2" id="KW-0812">Transmembrane</keyword>
<feature type="compositionally biased region" description="Acidic residues" evidence="1">
    <location>
        <begin position="589"/>
        <end position="604"/>
    </location>
</feature>
<feature type="compositionally biased region" description="Pro residues" evidence="1">
    <location>
        <begin position="1105"/>
        <end position="1130"/>
    </location>
</feature>
<feature type="compositionally biased region" description="Basic and acidic residues" evidence="1">
    <location>
        <begin position="664"/>
        <end position="685"/>
    </location>
</feature>
<dbReference type="InterPro" id="IPR050625">
    <property type="entry name" value="ParA/MinD_ATPase"/>
</dbReference>
<keyword evidence="4" id="KW-1185">Reference proteome</keyword>
<feature type="transmembrane region" description="Helical" evidence="2">
    <location>
        <begin position="59"/>
        <end position="78"/>
    </location>
</feature>
<protein>
    <submittedName>
        <fullName evidence="3">MinD-like ATPase involved in chromosome partitioning or flagellar assembly</fullName>
    </submittedName>
</protein>
<feature type="compositionally biased region" description="Polar residues" evidence="1">
    <location>
        <begin position="323"/>
        <end position="339"/>
    </location>
</feature>
<reference evidence="3 4" key="1">
    <citation type="submission" date="2020-08" db="EMBL/GenBank/DDBJ databases">
        <title>Sequencing the genomes of 1000 actinobacteria strains.</title>
        <authorList>
            <person name="Klenk H.-P."/>
        </authorList>
    </citation>
    <scope>NUCLEOTIDE SEQUENCE [LARGE SCALE GENOMIC DNA]</scope>
    <source>
        <strain evidence="3 4">DSM 45823</strain>
    </source>
</reference>
<feature type="compositionally biased region" description="Basic and acidic residues" evidence="1">
    <location>
        <begin position="970"/>
        <end position="981"/>
    </location>
</feature>
<dbReference type="GO" id="GO:0009898">
    <property type="term" value="C:cytoplasmic side of plasma membrane"/>
    <property type="evidence" value="ECO:0007669"/>
    <property type="project" value="TreeGrafter"/>
</dbReference>
<feature type="compositionally biased region" description="Low complexity" evidence="1">
    <location>
        <begin position="935"/>
        <end position="952"/>
    </location>
</feature>
<keyword evidence="3" id="KW-0966">Cell projection</keyword>
<dbReference type="Proteomes" id="UP000539313">
    <property type="component" value="Unassembled WGS sequence"/>
</dbReference>
<dbReference type="PANTHER" id="PTHR43384">
    <property type="entry name" value="SEPTUM SITE-DETERMINING PROTEIN MIND HOMOLOG, CHLOROPLASTIC-RELATED"/>
    <property type="match status" value="1"/>
</dbReference>
<dbReference type="GO" id="GO:0051782">
    <property type="term" value="P:negative regulation of cell division"/>
    <property type="evidence" value="ECO:0007669"/>
    <property type="project" value="TreeGrafter"/>
</dbReference>
<feature type="compositionally biased region" description="Pro residues" evidence="1">
    <location>
        <begin position="868"/>
        <end position="884"/>
    </location>
</feature>
<dbReference type="GO" id="GO:0005524">
    <property type="term" value="F:ATP binding"/>
    <property type="evidence" value="ECO:0007669"/>
    <property type="project" value="TreeGrafter"/>
</dbReference>
<name>A0A7W3MXP7_9ACTN</name>
<feature type="compositionally biased region" description="Low complexity" evidence="1">
    <location>
        <begin position="1013"/>
        <end position="1029"/>
    </location>
</feature>
<feature type="compositionally biased region" description="Low complexity" evidence="1">
    <location>
        <begin position="126"/>
        <end position="145"/>
    </location>
</feature>
<evidence type="ECO:0000313" key="4">
    <source>
        <dbReference type="Proteomes" id="UP000539313"/>
    </source>
</evidence>
<evidence type="ECO:0000313" key="3">
    <source>
        <dbReference type="EMBL" id="MBA9003788.1"/>
    </source>
</evidence>
<keyword evidence="2" id="KW-0472">Membrane</keyword>
<organism evidence="3 4">
    <name type="scientific">Thermomonospora cellulosilytica</name>
    <dbReference type="NCBI Taxonomy" id="1411118"/>
    <lineage>
        <taxon>Bacteria</taxon>
        <taxon>Bacillati</taxon>
        <taxon>Actinomycetota</taxon>
        <taxon>Actinomycetes</taxon>
        <taxon>Streptosporangiales</taxon>
        <taxon>Thermomonosporaceae</taxon>
        <taxon>Thermomonospora</taxon>
    </lineage>
</organism>
<dbReference type="Pfam" id="PF12648">
    <property type="entry name" value="TcpE"/>
    <property type="match status" value="1"/>
</dbReference>
<feature type="compositionally biased region" description="Low complexity" evidence="1">
    <location>
        <begin position="907"/>
        <end position="919"/>
    </location>
</feature>
<sequence>MDLPTYTNIWRIEKRLYKLYDLRLPMPLPLVQIGVFVGVFVPWVLLLMLVGAPFEPPWHVLYLVPPGVVTWLATRPVIEGKRLTELLLSQARYLSEPRTWCRLTPIREPREVVVVARIWHRRGDRTATAAPAAATAAATAPARAAVRAQRKTRKTKGHPAVVPVHHARPQPPAAAAPASDVKVAGRPAAPQPSTRAAKSWRRTMPRDISHESDAPPLLPSGPQPTTATPDPATLERPPATPRLETPPARPTGSGKRALASGIKRPGEAAEVWQAVDPATPPEPPAPDIPEAQPATPHTTTDGTAPEAPAHPRPPAASDLPQPAATQPSALSDETATSVPTDAADGTGRPTSHAAVSGDEETAASHPSARSTTGLPTGPNDPSEPGHDAPAPDLLRQSTRTPSAEHAGARGEPVEDAAMPQRPADAGALQDVNAEPGGDAAVPPPRATDPDIPQQPVQASAAQSADGSEEDRATAASRPSAQPDSGLAGEADGADEPGRDEVVPAPRDTAPDLPQQPVRAPGAEEAGARGETTASQQSADAGSEGSRAGDGESGHDAGAAVPRDTAPDIPQQPVPGMAGEPSGVGASVDAEADVPQDEAVDEPAPGEDARLADVDAEDVQRSAGDAGDSRQAVHGGDRAGSSQSAGADGAVSEVERPVDDEDAERSEAGEGARREAAAEPGERKAGEMTGGSGAVQPAPVTRPDIPQQVAERVDGHDEREADAGEPDAAAAGSGAGRAAGTTRPDIPQVAGTTVPDIPQVPEAFGAAGRKTPVEEGGEPESEDVQAGPADAGSEGDEPDLREDRRTRAPSKPWQDGLSRPVRPATTDELVWPPLPEPGAGPARRGEQVREPEVPGIPAAQDSGTVTPPGGLPPAAPPPVAQPPAGTPGTTRSQTGEGAPAPRPPAPRPAGARPTWRPAGQPGTGRPGGPATGGRPGQARPASPAGAPGTAGQPGPAGGMGSGPGVPPGAGRPERPGQAEHGRRPGASTVPSGQAGPPERPGQAEHGRPPGGAGSVPPGRAGAAGRPPASGQDRTPPVWPPEAGRPAAGPGRGNAGTGPQGVPYGTPGQPAAGPAGGQAPDQAADGVPEQAPPPAADREMRSGPASPVRPRPLPPPPPPPQPATPAITPPGPEQDTAQSGGLRRLIHAVGGGHGQIDQEYVERLQRPFQGSRHIVVLGCTGGAGQTVTALMLGHTFAQHCGEPVVAVDVNPGPGALARRSRSDTHETLTGLITRADQVTTLTAMRRYTSQAKSGLDVIAAGKNPLQALDDRDYALAIRTIDRFYSITLLDAAAAVVARILPHADQLVLVAPASADAPRAVAMTFEWLDGHGYDDLRSRAVTVINGVSRRSMDDVEQAEAVARGRCRALVRIPWDDHLSMDRAPRNELKSLRSPTRRAYLALAGVIAGGFTELPERYIRQEDVERHQEGTR</sequence>
<feature type="region of interest" description="Disordered" evidence="1">
    <location>
        <begin position="126"/>
        <end position="1137"/>
    </location>
</feature>
<feature type="compositionally biased region" description="Low complexity" evidence="1">
    <location>
        <begin position="1065"/>
        <end position="1084"/>
    </location>
</feature>
<keyword evidence="3" id="KW-0282">Flagellum</keyword>